<dbReference type="Pfam" id="PF13560">
    <property type="entry name" value="HTH_31"/>
    <property type="match status" value="1"/>
</dbReference>
<proteinExistence type="predicted"/>
<dbReference type="PROSITE" id="PS50943">
    <property type="entry name" value="HTH_CROC1"/>
    <property type="match status" value="1"/>
</dbReference>
<dbReference type="EMBL" id="CP000929">
    <property type="protein sequence ID" value="ABZ74461.1"/>
    <property type="molecule type" value="Genomic_DNA"/>
</dbReference>
<dbReference type="AlphaFoldDB" id="B0T9R2"/>
<dbReference type="KEGG" id="cak:Caul_5342"/>
<dbReference type="CDD" id="cd00093">
    <property type="entry name" value="HTH_XRE"/>
    <property type="match status" value="1"/>
</dbReference>
<name>B0T9R2_CAUSK</name>
<dbReference type="SUPFAM" id="SSF47413">
    <property type="entry name" value="lambda repressor-like DNA-binding domains"/>
    <property type="match status" value="1"/>
</dbReference>
<dbReference type="eggNOG" id="COG1426">
    <property type="taxonomic scope" value="Bacteria"/>
</dbReference>
<dbReference type="InterPro" id="IPR010982">
    <property type="entry name" value="Lambda_DNA-bd_dom_sf"/>
</dbReference>
<protein>
    <submittedName>
        <fullName evidence="2">Transcriptional regulator, XRE family</fullName>
    </submittedName>
</protein>
<dbReference type="Gene3D" id="1.10.260.40">
    <property type="entry name" value="lambda repressor-like DNA-binding domains"/>
    <property type="match status" value="1"/>
</dbReference>
<evidence type="ECO:0000259" key="1">
    <source>
        <dbReference type="PROSITE" id="PS50943"/>
    </source>
</evidence>
<dbReference type="InterPro" id="IPR001387">
    <property type="entry name" value="Cro/C1-type_HTH"/>
</dbReference>
<reference evidence="2" key="1">
    <citation type="submission" date="2008-01" db="EMBL/GenBank/DDBJ databases">
        <title>Complete sequence of plasmid2 pCAUL02 of Caulobacter sp. K31.</title>
        <authorList>
            <consortium name="US DOE Joint Genome Institute"/>
            <person name="Copeland A."/>
            <person name="Lucas S."/>
            <person name="Lapidus A."/>
            <person name="Barry K."/>
            <person name="Glavina del Rio T."/>
            <person name="Dalin E."/>
            <person name="Tice H."/>
            <person name="Pitluck S."/>
            <person name="Bruce D."/>
            <person name="Goodwin L."/>
            <person name="Thompson L.S."/>
            <person name="Brettin T."/>
            <person name="Detter J.C."/>
            <person name="Han C."/>
            <person name="Schmutz J."/>
            <person name="Larimer F."/>
            <person name="Land M."/>
            <person name="Hauser L."/>
            <person name="Kyrpides N."/>
            <person name="Kim E."/>
            <person name="Stephens C."/>
            <person name="Richardson P."/>
        </authorList>
    </citation>
    <scope>NUCLEOTIDE SEQUENCE [LARGE SCALE GENOMIC DNA]</scope>
    <source>
        <plasmid evidence="2">K31</plasmid>
        <plasmid evidence="2">pCAUL02</plasmid>
    </source>
</reference>
<dbReference type="OrthoDB" id="5420607at2"/>
<evidence type="ECO:0000313" key="2">
    <source>
        <dbReference type="EMBL" id="ABZ74461.1"/>
    </source>
</evidence>
<accession>B0T9R2</accession>
<organism evidence="2">
    <name type="scientific">Caulobacter sp. (strain K31)</name>
    <dbReference type="NCBI Taxonomy" id="366602"/>
    <lineage>
        <taxon>Bacteria</taxon>
        <taxon>Pseudomonadati</taxon>
        <taxon>Pseudomonadota</taxon>
        <taxon>Alphaproteobacteria</taxon>
        <taxon>Caulobacterales</taxon>
        <taxon>Caulobacteraceae</taxon>
        <taxon>Caulobacter</taxon>
    </lineage>
</organism>
<dbReference type="GO" id="GO:0003677">
    <property type="term" value="F:DNA binding"/>
    <property type="evidence" value="ECO:0007669"/>
    <property type="project" value="InterPro"/>
</dbReference>
<geneLocation type="plasmid" evidence="2">
    <name>pCAUL02</name>
</geneLocation>
<dbReference type="HOGENOM" id="CLU_153788_1_1_5"/>
<feature type="domain" description="HTH cro/C1-type" evidence="1">
    <location>
        <begin position="26"/>
        <end position="79"/>
    </location>
</feature>
<keyword evidence="2" id="KW-0614">Plasmid</keyword>
<gene>
    <name evidence="2" type="ordered locus">Caul_5342</name>
</gene>
<sequence length="113" mass="12379">MSARNMLLLAPPHPVELALKELGANLRTARLRRNLTIEEVAQKIGVGRRAVSDAERGKPSTSVATYAALLWAFDLLADVHSLADPARDQEGLILSRSKAHVRARRGEALDNDF</sequence>
<dbReference type="SMART" id="SM00530">
    <property type="entry name" value="HTH_XRE"/>
    <property type="match status" value="1"/>
</dbReference>